<organism evidence="4 5">
    <name type="scientific">Rhodopila globiformis</name>
    <name type="common">Rhodopseudomonas globiformis</name>
    <dbReference type="NCBI Taxonomy" id="1071"/>
    <lineage>
        <taxon>Bacteria</taxon>
        <taxon>Pseudomonadati</taxon>
        <taxon>Pseudomonadota</taxon>
        <taxon>Alphaproteobacteria</taxon>
        <taxon>Acetobacterales</taxon>
        <taxon>Acetobacteraceae</taxon>
        <taxon>Rhodopila</taxon>
    </lineage>
</organism>
<evidence type="ECO:0000256" key="2">
    <source>
        <dbReference type="ARBA" id="ARBA00023033"/>
    </source>
</evidence>
<evidence type="ECO:0000259" key="3">
    <source>
        <dbReference type="Pfam" id="PF00296"/>
    </source>
</evidence>
<accession>A0A2S6MYC8</accession>
<evidence type="ECO:0000256" key="1">
    <source>
        <dbReference type="ARBA" id="ARBA00023002"/>
    </source>
</evidence>
<dbReference type="InterPro" id="IPR011251">
    <property type="entry name" value="Luciferase-like_dom"/>
</dbReference>
<dbReference type="InterPro" id="IPR036661">
    <property type="entry name" value="Luciferase-like_sf"/>
</dbReference>
<keyword evidence="5" id="KW-1185">Reference proteome</keyword>
<dbReference type="Proteomes" id="UP000239724">
    <property type="component" value="Unassembled WGS sequence"/>
</dbReference>
<keyword evidence="2" id="KW-0503">Monooxygenase</keyword>
<dbReference type="PANTHER" id="PTHR30137">
    <property type="entry name" value="LUCIFERASE-LIKE MONOOXYGENASE"/>
    <property type="match status" value="1"/>
</dbReference>
<dbReference type="Gene3D" id="3.20.20.30">
    <property type="entry name" value="Luciferase-like domain"/>
    <property type="match status" value="1"/>
</dbReference>
<dbReference type="PANTHER" id="PTHR30137:SF8">
    <property type="entry name" value="BLR5498 PROTEIN"/>
    <property type="match status" value="1"/>
</dbReference>
<reference evidence="4 5" key="1">
    <citation type="journal article" date="2018" name="Arch. Microbiol.">
        <title>New insights into the metabolic potential of the phototrophic purple bacterium Rhodopila globiformis DSM 161(T) from its draft genome sequence and evidence for a vanadium-dependent nitrogenase.</title>
        <authorList>
            <person name="Imhoff J.F."/>
            <person name="Rahn T."/>
            <person name="Kunzel S."/>
            <person name="Neulinger S.C."/>
        </authorList>
    </citation>
    <scope>NUCLEOTIDE SEQUENCE [LARGE SCALE GENOMIC DNA]</scope>
    <source>
        <strain evidence="4 5">DSM 161</strain>
    </source>
</reference>
<evidence type="ECO:0000313" key="5">
    <source>
        <dbReference type="Proteomes" id="UP000239724"/>
    </source>
</evidence>
<protein>
    <recommendedName>
        <fullName evidence="3">Luciferase-like domain-containing protein</fullName>
    </recommendedName>
</protein>
<proteinExistence type="predicted"/>
<dbReference type="SUPFAM" id="SSF51679">
    <property type="entry name" value="Bacterial luciferase-like"/>
    <property type="match status" value="1"/>
</dbReference>
<dbReference type="RefSeq" id="WP_104522079.1">
    <property type="nucleotide sequence ID" value="NZ_NHRY01000260.1"/>
</dbReference>
<evidence type="ECO:0000313" key="4">
    <source>
        <dbReference type="EMBL" id="PPQ27349.1"/>
    </source>
</evidence>
<comment type="caution">
    <text evidence="4">The sequence shown here is derived from an EMBL/GenBank/DDBJ whole genome shotgun (WGS) entry which is preliminary data.</text>
</comment>
<dbReference type="AlphaFoldDB" id="A0A2S6MYC8"/>
<name>A0A2S6MYC8_RHOGL</name>
<dbReference type="GO" id="GO:0016705">
    <property type="term" value="F:oxidoreductase activity, acting on paired donors, with incorporation or reduction of molecular oxygen"/>
    <property type="evidence" value="ECO:0007669"/>
    <property type="project" value="InterPro"/>
</dbReference>
<sequence>MQIGILQFFGWRDRSVPLNSVYETAMERFAIMDQAGYDAVWLAEHHFSSFSVCPSVHMMGTMAAARTRRLRIGTAVSLAPFYNPLRLAEEVALLDVLSGGRVNWGAGRGFERSEFAAFGIPGEESAARFHETVEIVLKAWTSQRVSHQGRFFHYDGVEVLPKPLQTPHPPVWLAASSIPAIEWAAGQGHSILMDPHSSRADLIRKRRHYGAKLAEAGYSDAGRTIPMARLVAVDDTDEKAHAVAHRVAEWTIASYVGPQHSGNVRQEERTFGGRDPVAFYLDEVMIHGTPERVADQIQSFAEAIGMTYLMAAPMSGRSFRLLTDKVLPRLRA</sequence>
<dbReference type="InterPro" id="IPR050766">
    <property type="entry name" value="Bact_Lucif_Oxidored"/>
</dbReference>
<keyword evidence="1" id="KW-0560">Oxidoreductase</keyword>
<feature type="domain" description="Luciferase-like" evidence="3">
    <location>
        <begin position="2"/>
        <end position="303"/>
    </location>
</feature>
<gene>
    <name evidence="4" type="ORF">CCS01_27775</name>
</gene>
<dbReference type="GO" id="GO:0005829">
    <property type="term" value="C:cytosol"/>
    <property type="evidence" value="ECO:0007669"/>
    <property type="project" value="TreeGrafter"/>
</dbReference>
<dbReference type="OrthoDB" id="9776438at2"/>
<dbReference type="EMBL" id="NHRY01000260">
    <property type="protein sequence ID" value="PPQ27349.1"/>
    <property type="molecule type" value="Genomic_DNA"/>
</dbReference>
<dbReference type="GO" id="GO:0004497">
    <property type="term" value="F:monooxygenase activity"/>
    <property type="evidence" value="ECO:0007669"/>
    <property type="project" value="UniProtKB-KW"/>
</dbReference>
<dbReference type="Pfam" id="PF00296">
    <property type="entry name" value="Bac_luciferase"/>
    <property type="match status" value="1"/>
</dbReference>